<evidence type="ECO:0000313" key="2">
    <source>
        <dbReference type="Proteomes" id="UP001169764"/>
    </source>
</evidence>
<dbReference type="InterPro" id="IPR002347">
    <property type="entry name" value="SDR_fam"/>
</dbReference>
<name>A0ABT8YAE9_9SPHN</name>
<dbReference type="RefSeq" id="WP_303543210.1">
    <property type="nucleotide sequence ID" value="NZ_JAUOTP010000005.1"/>
</dbReference>
<keyword evidence="2" id="KW-1185">Reference proteome</keyword>
<gene>
    <name evidence="1" type="ORF">Q4F19_12975</name>
</gene>
<sequence length="228" mass="23960">MSNFKTALVAGASRGIGLGLVREYLSRGWTVVATERQPGASADLAALACDALRVEALDINEEASIASLAGRLSATSLDLLFVNAGVSDDPTTPIGEVTTEEFDRVMRTNALGPMRVIEQLSDRVRPNGTIAAMTSALGSISVEPAVSYELYGASKAALNRLLRGYAVRAGGDRAVLAIMPGWVKTDMGGDQAPLEVETSVRGIADAIEARAGSRGSCFIDYQNSVLPW</sequence>
<dbReference type="Gene3D" id="3.40.50.720">
    <property type="entry name" value="NAD(P)-binding Rossmann-like Domain"/>
    <property type="match status" value="1"/>
</dbReference>
<reference evidence="1" key="1">
    <citation type="submission" date="2023-07" db="EMBL/GenBank/DDBJ databases">
        <authorList>
            <person name="Kim M."/>
        </authorList>
    </citation>
    <scope>NUCLEOTIDE SEQUENCE</scope>
    <source>
        <strain evidence="1">BIUV-7</strain>
    </source>
</reference>
<dbReference type="PANTHER" id="PTHR45458:SF1">
    <property type="entry name" value="SHORT CHAIN DEHYDROGENASE"/>
    <property type="match status" value="1"/>
</dbReference>
<dbReference type="Pfam" id="PF00106">
    <property type="entry name" value="adh_short"/>
    <property type="match status" value="1"/>
</dbReference>
<protein>
    <submittedName>
        <fullName evidence="1">SDR family NAD(P)-dependent oxidoreductase</fullName>
    </submittedName>
</protein>
<dbReference type="SUPFAM" id="SSF51735">
    <property type="entry name" value="NAD(P)-binding Rossmann-fold domains"/>
    <property type="match status" value="1"/>
</dbReference>
<dbReference type="EMBL" id="JAUOTP010000005">
    <property type="protein sequence ID" value="MDO6415299.1"/>
    <property type="molecule type" value="Genomic_DNA"/>
</dbReference>
<comment type="caution">
    <text evidence="1">The sequence shown here is derived from an EMBL/GenBank/DDBJ whole genome shotgun (WGS) entry which is preliminary data.</text>
</comment>
<proteinExistence type="predicted"/>
<accession>A0ABT8YAE9</accession>
<dbReference type="InterPro" id="IPR052184">
    <property type="entry name" value="SDR_enzymes"/>
</dbReference>
<organism evidence="1 2">
    <name type="scientific">Sphingomonas natans</name>
    <dbReference type="NCBI Taxonomy" id="3063330"/>
    <lineage>
        <taxon>Bacteria</taxon>
        <taxon>Pseudomonadati</taxon>
        <taxon>Pseudomonadota</taxon>
        <taxon>Alphaproteobacteria</taxon>
        <taxon>Sphingomonadales</taxon>
        <taxon>Sphingomonadaceae</taxon>
        <taxon>Sphingomonas</taxon>
    </lineage>
</organism>
<evidence type="ECO:0000313" key="1">
    <source>
        <dbReference type="EMBL" id="MDO6415299.1"/>
    </source>
</evidence>
<dbReference type="InterPro" id="IPR036291">
    <property type="entry name" value="NAD(P)-bd_dom_sf"/>
</dbReference>
<dbReference type="PRINTS" id="PR00081">
    <property type="entry name" value="GDHRDH"/>
</dbReference>
<dbReference type="PANTHER" id="PTHR45458">
    <property type="entry name" value="SHORT-CHAIN DEHYDROGENASE/REDUCTASE SDR"/>
    <property type="match status" value="1"/>
</dbReference>
<dbReference type="Proteomes" id="UP001169764">
    <property type="component" value="Unassembled WGS sequence"/>
</dbReference>